<dbReference type="CDD" id="cd09274">
    <property type="entry name" value="RNase_HI_RT_Ty3"/>
    <property type="match status" value="1"/>
</dbReference>
<organism evidence="9 10">
    <name type="scientific">Coilia grayii</name>
    <name type="common">Gray's grenadier anchovy</name>
    <dbReference type="NCBI Taxonomy" id="363190"/>
    <lineage>
        <taxon>Eukaryota</taxon>
        <taxon>Metazoa</taxon>
        <taxon>Chordata</taxon>
        <taxon>Craniata</taxon>
        <taxon>Vertebrata</taxon>
        <taxon>Euteleostomi</taxon>
        <taxon>Actinopterygii</taxon>
        <taxon>Neopterygii</taxon>
        <taxon>Teleostei</taxon>
        <taxon>Clupei</taxon>
        <taxon>Clupeiformes</taxon>
        <taxon>Clupeoidei</taxon>
        <taxon>Engraulidae</taxon>
        <taxon>Coilinae</taxon>
        <taxon>Coilia</taxon>
    </lineage>
</organism>
<evidence type="ECO:0000259" key="8">
    <source>
        <dbReference type="PROSITE" id="PS50994"/>
    </source>
</evidence>
<dbReference type="SUPFAM" id="SSF53098">
    <property type="entry name" value="Ribonuclease H-like"/>
    <property type="match status" value="2"/>
</dbReference>
<evidence type="ECO:0000313" key="10">
    <source>
        <dbReference type="Proteomes" id="UP001591681"/>
    </source>
</evidence>
<dbReference type="CDD" id="cd00303">
    <property type="entry name" value="retropepsin_like"/>
    <property type="match status" value="1"/>
</dbReference>
<dbReference type="PROSITE" id="PS50879">
    <property type="entry name" value="RNASE_H_1"/>
    <property type="match status" value="1"/>
</dbReference>
<dbReference type="Pfam" id="PF00078">
    <property type="entry name" value="RVT_1"/>
    <property type="match status" value="1"/>
</dbReference>
<evidence type="ECO:0000256" key="1">
    <source>
        <dbReference type="ARBA" id="ARBA00010879"/>
    </source>
</evidence>
<evidence type="ECO:0000313" key="9">
    <source>
        <dbReference type="EMBL" id="KAL2078965.1"/>
    </source>
</evidence>
<dbReference type="Pfam" id="PF00075">
    <property type="entry name" value="RNase_H"/>
    <property type="match status" value="1"/>
</dbReference>
<keyword evidence="3" id="KW-0233">DNA recombination</keyword>
<dbReference type="Proteomes" id="UP001591681">
    <property type="component" value="Unassembled WGS sequence"/>
</dbReference>
<dbReference type="Gene3D" id="1.10.340.70">
    <property type="match status" value="1"/>
</dbReference>
<dbReference type="EC" id="3.1.26.4" evidence="2"/>
<proteinExistence type="inferred from homology"/>
<dbReference type="CDD" id="cd09280">
    <property type="entry name" value="RNase_HI_eukaryote_like"/>
    <property type="match status" value="1"/>
</dbReference>
<dbReference type="InterPro" id="IPR041588">
    <property type="entry name" value="Integrase_H2C2"/>
</dbReference>
<dbReference type="InterPro" id="IPR041577">
    <property type="entry name" value="RT_RNaseH_2"/>
</dbReference>
<comment type="similarity">
    <text evidence="1">Belongs to the beta type-B retroviral polymerase family. HERV class-II K(HML-2) pol subfamily.</text>
</comment>
<dbReference type="FunFam" id="3.30.420.10:FF:000032">
    <property type="entry name" value="Retrovirus-related Pol polyprotein from transposon 297-like Protein"/>
    <property type="match status" value="1"/>
</dbReference>
<dbReference type="Gene3D" id="3.30.70.270">
    <property type="match status" value="2"/>
</dbReference>
<protein>
    <recommendedName>
        <fullName evidence="4">Gypsy retrotransposon integrase-like protein 1</fullName>
        <ecNumber evidence="2">3.1.26.4</ecNumber>
    </recommendedName>
</protein>
<feature type="region of interest" description="Disordered" evidence="5">
    <location>
        <begin position="155"/>
        <end position="180"/>
    </location>
</feature>
<dbReference type="PANTHER" id="PTHR37984">
    <property type="entry name" value="PROTEIN CBG26694"/>
    <property type="match status" value="1"/>
</dbReference>
<dbReference type="InterPro" id="IPR000477">
    <property type="entry name" value="RT_dom"/>
</dbReference>
<dbReference type="Pfam" id="PF00665">
    <property type="entry name" value="rve"/>
    <property type="match status" value="1"/>
</dbReference>
<reference evidence="9 10" key="1">
    <citation type="submission" date="2024-09" db="EMBL/GenBank/DDBJ databases">
        <title>A chromosome-level genome assembly of Gray's grenadier anchovy, Coilia grayii.</title>
        <authorList>
            <person name="Fu Z."/>
        </authorList>
    </citation>
    <scope>NUCLEOTIDE SEQUENCE [LARGE SCALE GENOMIC DNA]</scope>
    <source>
        <strain evidence="9">G4</strain>
        <tissue evidence="9">Muscle</tissue>
    </source>
</reference>
<feature type="domain" description="Integrase catalytic" evidence="8">
    <location>
        <begin position="1390"/>
        <end position="1549"/>
    </location>
</feature>
<evidence type="ECO:0000259" key="6">
    <source>
        <dbReference type="PROSITE" id="PS50878"/>
    </source>
</evidence>
<dbReference type="FunFam" id="1.10.340.70:FF:000001">
    <property type="entry name" value="Retrovirus-related Pol polyprotein from transposon gypsy-like Protein"/>
    <property type="match status" value="1"/>
</dbReference>
<dbReference type="SUPFAM" id="SSF50630">
    <property type="entry name" value="Acid proteases"/>
    <property type="match status" value="1"/>
</dbReference>
<dbReference type="Pfam" id="PF17921">
    <property type="entry name" value="Integrase_H2C2"/>
    <property type="match status" value="1"/>
</dbReference>
<dbReference type="Gene3D" id="2.40.70.10">
    <property type="entry name" value="Acid Proteases"/>
    <property type="match status" value="1"/>
</dbReference>
<feature type="domain" description="Reverse transcriptase" evidence="6">
    <location>
        <begin position="619"/>
        <end position="798"/>
    </location>
</feature>
<dbReference type="Pfam" id="PF17919">
    <property type="entry name" value="RT_RNaseH_2"/>
    <property type="match status" value="1"/>
</dbReference>
<dbReference type="FunFam" id="3.30.70.270:FF:000045">
    <property type="entry name" value="Transposon Tf2-7 polyprotein"/>
    <property type="match status" value="1"/>
</dbReference>
<dbReference type="InterPro" id="IPR021109">
    <property type="entry name" value="Peptidase_aspartic_dom_sf"/>
</dbReference>
<sequence length="1689" mass="189776">MQFLGDLVRQGNAKRIYTPVVVENSVTLQALLDTGSEITLMCSKIFATISQARLSQGDPIATKPCEINLVSFTQNKAPITKLAWLELTFQGMSITHPTYICSVGTESLLIGQDLLDRLAPLIDCRRGQLWAQITAPQPVDANEPTGALCDEIRADTTQPSSGRDQVPDEHPFTSLYTESGFETPNITSPAASHSSLEDHASFLCSLGNSTSAMYCPRLSGGVRVNGTPILDAVLTLWSEKSAISQALFDTLCQGHDRPVFVQKSHRLLSAEQPQRPVKAVGVCAVTLTIGTKEFLHFVSVVPNLSNLLFIGADILVRLGAQLDMVNHVIWAQANVTGYPLLADPERMRSGQTIPQACQVASEFDVVIPARTAGFSLKLVILRGQELPESQAFFQPLPPFLELKLTVCGTPLLELNFRSSYLLVQNLTNSSLLVPARRPLGLLIGKSFHDFELTIPVIGELPPLLASPDDCECTFPTFPDSMIHIEPHDMLRNERVVMAKTDPTEDMMVYALATRPGDNTPELNAVGSPVGEPYPGFELEVQQQLTKADSLTLDNQRQQLRELFYDFKDIWSQDSNDCGVTDLHTVRIPTDPDAPPTFVRQYKIPLAAYDSIQEIIDTLLEKHIIRECNSTYNSPLWPVLKPNGKWRLTIDYRQLNKQVPLSRWPMIHLDQELAKVRDAKFFSTADVASGFWTMKVDPTDQYKLAFSFANRQFTWNRCPFGYSNSPAEFNIFLHKAMSDAAARGNLIYVDDILIRSQTFEAHLIEIRHVLTQLAGAGAKLSISKGQWCRTRVEYVGLLVGPDGIEPQSGRIQAIRDIKAPSNVSELRSFLGICNYSRQFIEDYAEIARPLTELLRKDKVFQWDNPQEHAFREMKQRLCSAPCLAYPDKDRAFYLEASFSTHCLSAALSQQYDKDRRVVAYASRSLSSVELKFSDCEKALLATVWAVEHFRSYIGGQRVVIETCHQPVSFLNSQRLREGRVSNSRIAAWMMALQGYDIEVKYAQNHRMTLGQGLAECQHCECEQETEHPVLVTTPSLPSDHHYYEDNSCKDLPMVYVDGCSFHHESELRAGVGIVWITGPLQGPYQYQIGPKTSQYAEIAVVLIVLQQAKGASLKQLVICSDSNYARHSFVSHFPTWKANGMKNARGKVVKHSELFLACDQLVTDQGMTLYWKKVKGHSQVPGPDKVGNDEADRLAKAGAMDGTYWEFQEGWLPEKPTCAVNAITRRQAREGRENPEPQSVTVHLGRQPDDADLVAMQDRDPTIRQIRKLVTDPQASSISVEDLQRSKDLSHLHNLQHCLKLEKGLLVYVPRGQGLPRWVVPTDHRGVMLQYAHDSPCGGHRSARATYKTLQPIVYWPFMINDITEYVRGCLICCQFRPSRPLNRAPLQSRGITFPWSNLQIDWIGPVPKSSRGNKYLLTVTCAFTKWIECLPAPNDTAETTALLLMNHVFSRWGLPLSIDSDKGTHFTAGVMTELWNMLGVEAKFHIAHHPQSSGQVERANQTIVGMLRKYVSHHGKDWDVKLPLVLMAIRSTPHRSTGVTPFEMMTGREMVLPLHLLYRPEDMSVATAYTAHQYVGDLQRHLRSTFAWAQQNLEASAKARKAYYDRKASHREYQIGDKVLYFNFTKPVGVSRKFLPHWSGPFEIVGKLSPVAYRIRTSRPNQTPSYRWVHSNQIKPFEQSALQRGVDDS</sequence>
<dbReference type="PROSITE" id="PS50994">
    <property type="entry name" value="INTEGRASE"/>
    <property type="match status" value="1"/>
</dbReference>
<evidence type="ECO:0000256" key="3">
    <source>
        <dbReference type="ARBA" id="ARBA00023172"/>
    </source>
</evidence>
<gene>
    <name evidence="9" type="ORF">ACEWY4_024709</name>
</gene>
<dbReference type="GO" id="GO:0004523">
    <property type="term" value="F:RNA-DNA hybrid ribonuclease activity"/>
    <property type="evidence" value="ECO:0007669"/>
    <property type="project" value="UniProtKB-EC"/>
</dbReference>
<dbReference type="InterPro" id="IPR002156">
    <property type="entry name" value="RNaseH_domain"/>
</dbReference>
<dbReference type="Gene3D" id="3.30.420.10">
    <property type="entry name" value="Ribonuclease H-like superfamily/Ribonuclease H"/>
    <property type="match status" value="2"/>
</dbReference>
<dbReference type="InterPro" id="IPR001584">
    <property type="entry name" value="Integrase_cat-core"/>
</dbReference>
<evidence type="ECO:0000259" key="7">
    <source>
        <dbReference type="PROSITE" id="PS50879"/>
    </source>
</evidence>
<dbReference type="InterPro" id="IPR012337">
    <property type="entry name" value="RNaseH-like_sf"/>
</dbReference>
<dbReference type="Gene3D" id="3.10.10.10">
    <property type="entry name" value="HIV Type 1 Reverse Transcriptase, subunit A, domain 1"/>
    <property type="match status" value="1"/>
</dbReference>
<name>A0ABD1IVH4_9TELE</name>
<evidence type="ECO:0000256" key="2">
    <source>
        <dbReference type="ARBA" id="ARBA00012180"/>
    </source>
</evidence>
<dbReference type="PANTHER" id="PTHR37984:SF12">
    <property type="entry name" value="RIBONUCLEASE H"/>
    <property type="match status" value="1"/>
</dbReference>
<dbReference type="SUPFAM" id="SSF56672">
    <property type="entry name" value="DNA/RNA polymerases"/>
    <property type="match status" value="1"/>
</dbReference>
<evidence type="ECO:0000256" key="5">
    <source>
        <dbReference type="SAM" id="MobiDB-lite"/>
    </source>
</evidence>
<dbReference type="GO" id="GO:0006310">
    <property type="term" value="P:DNA recombination"/>
    <property type="evidence" value="ECO:0007669"/>
    <property type="project" value="UniProtKB-KW"/>
</dbReference>
<dbReference type="InterPro" id="IPR050951">
    <property type="entry name" value="Retrovirus_Pol_polyprotein"/>
</dbReference>
<evidence type="ECO:0000256" key="4">
    <source>
        <dbReference type="ARBA" id="ARBA00039658"/>
    </source>
</evidence>
<comment type="caution">
    <text evidence="9">The sequence shown here is derived from an EMBL/GenBank/DDBJ whole genome shotgun (WGS) entry which is preliminary data.</text>
</comment>
<keyword evidence="10" id="KW-1185">Reference proteome</keyword>
<accession>A0ABD1IVH4</accession>
<feature type="domain" description="RNase H type-1" evidence="7">
    <location>
        <begin position="1047"/>
        <end position="1199"/>
    </location>
</feature>
<dbReference type="CDD" id="cd01647">
    <property type="entry name" value="RT_LTR"/>
    <property type="match status" value="1"/>
</dbReference>
<dbReference type="Gene3D" id="3.10.20.370">
    <property type="match status" value="1"/>
</dbReference>
<dbReference type="InterPro" id="IPR036397">
    <property type="entry name" value="RNaseH_sf"/>
</dbReference>
<dbReference type="InterPro" id="IPR043502">
    <property type="entry name" value="DNA/RNA_pol_sf"/>
</dbReference>
<dbReference type="InterPro" id="IPR043128">
    <property type="entry name" value="Rev_trsase/Diguanyl_cyclase"/>
</dbReference>
<dbReference type="PROSITE" id="PS50878">
    <property type="entry name" value="RT_POL"/>
    <property type="match status" value="1"/>
</dbReference>
<dbReference type="EMBL" id="JBHFQA010000022">
    <property type="protein sequence ID" value="KAL2078965.1"/>
    <property type="molecule type" value="Genomic_DNA"/>
</dbReference>